<protein>
    <submittedName>
        <fullName evidence="2">Zinc-ribbon domain containing protein</fullName>
    </submittedName>
</protein>
<feature type="domain" description="Probable zinc-binding" evidence="1">
    <location>
        <begin position="33"/>
        <end position="79"/>
    </location>
</feature>
<evidence type="ECO:0000313" key="3">
    <source>
        <dbReference type="Proteomes" id="UP001059950"/>
    </source>
</evidence>
<dbReference type="InterPro" id="IPR025306">
    <property type="entry name" value="Zn-bnd_dom_prob"/>
</dbReference>
<sequence>MSRTKPKVRVEVDKDKWGMNDNTYSSPPDYYYDEEFECADCGKKQTWAAVDQKYWYEELGKTINSCARYCSVCRAHTKALKEEQKRHMEEMAMKPKHQNENFFKNK</sequence>
<dbReference type="Proteomes" id="UP001059950">
    <property type="component" value="Chromosome"/>
</dbReference>
<keyword evidence="3" id="KW-1185">Reference proteome</keyword>
<reference evidence="2" key="1">
    <citation type="submission" date="2021-04" db="EMBL/GenBank/DDBJ databases">
        <title>Oceanospirillales bacteria with DddD are important DMSP degraders in coastal seawater.</title>
        <authorList>
            <person name="Liu J."/>
        </authorList>
    </citation>
    <scope>NUCLEOTIDE SEQUENCE</scope>
    <source>
        <strain evidence="2">GY6</strain>
    </source>
</reference>
<accession>A0ABY5GZU8</accession>
<dbReference type="Pfam" id="PF13451">
    <property type="entry name" value="zf_Tbcl"/>
    <property type="match status" value="1"/>
</dbReference>
<proteinExistence type="predicted"/>
<gene>
    <name evidence="2" type="ORF">KDX31_08045</name>
</gene>
<dbReference type="EMBL" id="CP073344">
    <property type="protein sequence ID" value="UTW04938.1"/>
    <property type="molecule type" value="Genomic_DNA"/>
</dbReference>
<organism evidence="2 3">
    <name type="scientific">Amphritea atlantica</name>
    <dbReference type="NCBI Taxonomy" id="355243"/>
    <lineage>
        <taxon>Bacteria</taxon>
        <taxon>Pseudomonadati</taxon>
        <taxon>Pseudomonadota</taxon>
        <taxon>Gammaproteobacteria</taxon>
        <taxon>Oceanospirillales</taxon>
        <taxon>Oceanospirillaceae</taxon>
        <taxon>Amphritea</taxon>
    </lineage>
</organism>
<name>A0ABY5GZU8_9GAMM</name>
<evidence type="ECO:0000259" key="1">
    <source>
        <dbReference type="Pfam" id="PF13451"/>
    </source>
</evidence>
<evidence type="ECO:0000313" key="2">
    <source>
        <dbReference type="EMBL" id="UTW04938.1"/>
    </source>
</evidence>